<proteinExistence type="predicted"/>
<evidence type="ECO:0000256" key="1">
    <source>
        <dbReference type="SAM" id="Phobius"/>
    </source>
</evidence>
<organism evidence="2">
    <name type="scientific">Rhizophora mucronata</name>
    <name type="common">Asiatic mangrove</name>
    <dbReference type="NCBI Taxonomy" id="61149"/>
    <lineage>
        <taxon>Eukaryota</taxon>
        <taxon>Viridiplantae</taxon>
        <taxon>Streptophyta</taxon>
        <taxon>Embryophyta</taxon>
        <taxon>Tracheophyta</taxon>
        <taxon>Spermatophyta</taxon>
        <taxon>Magnoliopsida</taxon>
        <taxon>eudicotyledons</taxon>
        <taxon>Gunneridae</taxon>
        <taxon>Pentapetalae</taxon>
        <taxon>rosids</taxon>
        <taxon>fabids</taxon>
        <taxon>Malpighiales</taxon>
        <taxon>Rhizophoraceae</taxon>
        <taxon>Rhizophora</taxon>
    </lineage>
</organism>
<keyword evidence="1" id="KW-1133">Transmembrane helix</keyword>
<feature type="transmembrane region" description="Helical" evidence="1">
    <location>
        <begin position="79"/>
        <end position="101"/>
    </location>
</feature>
<name>A0A2P2ISG3_RHIMU</name>
<protein>
    <submittedName>
        <fullName evidence="2">Uncharacterized protein</fullName>
    </submittedName>
</protein>
<evidence type="ECO:0000313" key="2">
    <source>
        <dbReference type="EMBL" id="MBW84137.1"/>
    </source>
</evidence>
<reference evidence="2" key="1">
    <citation type="submission" date="2018-02" db="EMBL/GenBank/DDBJ databases">
        <title>Rhizophora mucronata_Transcriptome.</title>
        <authorList>
            <person name="Meera S.P."/>
            <person name="Sreeshan A."/>
            <person name="Augustine A."/>
        </authorList>
    </citation>
    <scope>NUCLEOTIDE SEQUENCE</scope>
    <source>
        <tissue evidence="2">Leaf</tissue>
    </source>
</reference>
<keyword evidence="1" id="KW-0812">Transmembrane</keyword>
<dbReference type="EMBL" id="GGEC01003654">
    <property type="protein sequence ID" value="MBW84137.1"/>
    <property type="molecule type" value="Transcribed_RNA"/>
</dbReference>
<accession>A0A2P2ISG3</accession>
<sequence>MGVSEQRFLPWDWECGGQLWRLIVVATGEVGTDADAAADDDLRDRQRSILRSPTLPLLHTMIFLPHSHLLCGTTRLAHGSWRCAICLPLLLPLLLLLLLLFQSTLGSFAKA</sequence>
<keyword evidence="1" id="KW-0472">Membrane</keyword>
<dbReference type="AlphaFoldDB" id="A0A2P2ISG3"/>